<protein>
    <submittedName>
        <fullName evidence="1">Uncharacterized protein</fullName>
    </submittedName>
</protein>
<reference evidence="1 2" key="1">
    <citation type="journal article" date="2012" name="J. Bacteriol.">
        <title>Complete genome sequence of the metabolically versatile halophilic archaeon Haloferax mediterranei, a poly(3-hydroxybutyrate-co-3-hydroxyvalerate) producer.</title>
        <authorList>
            <person name="Han J."/>
            <person name="Zhang F."/>
            <person name="Hou J."/>
            <person name="Liu X."/>
            <person name="Li M."/>
            <person name="Liu H."/>
            <person name="Cai L."/>
            <person name="Zhang B."/>
            <person name="Chen Y."/>
            <person name="Zhou J."/>
            <person name="Hu S."/>
            <person name="Xiang H."/>
        </authorList>
    </citation>
    <scope>NUCLEOTIDE SEQUENCE [LARGE SCALE GENOMIC DNA]</scope>
    <source>
        <strain evidence="2">ATCC 33500 / DSM 1411 / JCM 8866 / NBRC 14739 / NCIMB 2177 / R-4</strain>
        <plasmid evidence="2">pHM500</plasmid>
    </source>
</reference>
<evidence type="ECO:0000313" key="1">
    <source>
        <dbReference type="EMBL" id="AFK21602.1"/>
    </source>
</evidence>
<keyword evidence="1" id="KW-0614">Plasmid</keyword>
<evidence type="ECO:0000313" key="2">
    <source>
        <dbReference type="Proteomes" id="UP000006469"/>
    </source>
</evidence>
<accession>I3RBJ2</accession>
<dbReference type="AlphaFoldDB" id="I3RBJ2"/>
<dbReference type="EMBL" id="CP001871">
    <property type="protein sequence ID" value="AFK21602.1"/>
    <property type="molecule type" value="Genomic_DNA"/>
</dbReference>
<sequence>MSPRYRWSETIVEQQDSRRIGRKAEHRSVFGRRSDCTDKQCCCVCARRGLNVYKRGGLDESFDERIDQLNFVVVDCVPQVIVESTAYVPTELFEHARRFVNTVSGDVRIIGTTPEENRCSVDEAIVVLSGVWTEQAAR</sequence>
<name>I3RBJ2_HALMT</name>
<geneLocation type="plasmid" evidence="1 2">
    <name>pHM500</name>
</geneLocation>
<dbReference type="Proteomes" id="UP000006469">
    <property type="component" value="Plasmid pHM500"/>
</dbReference>
<organism evidence="1 2">
    <name type="scientific">Haloferax mediterranei (strain ATCC 33500 / DSM 1411 / JCM 8866 / NBRC 14739 / NCIMB 2177 / R-4)</name>
    <name type="common">Halobacterium mediterranei</name>
    <dbReference type="NCBI Taxonomy" id="523841"/>
    <lineage>
        <taxon>Archaea</taxon>
        <taxon>Methanobacteriati</taxon>
        <taxon>Methanobacteriota</taxon>
        <taxon>Stenosarchaea group</taxon>
        <taxon>Halobacteria</taxon>
        <taxon>Halobacteriales</taxon>
        <taxon>Haloferacaceae</taxon>
        <taxon>Haloferax</taxon>
    </lineage>
</organism>
<proteinExistence type="predicted"/>
<gene>
    <name evidence="1" type="ordered locus">HFX_6486</name>
</gene>
<dbReference type="KEGG" id="hme:HFX_6486"/>
<dbReference type="HOGENOM" id="CLU_1850570_0_0_2"/>